<reference evidence="2" key="1">
    <citation type="submission" date="2023-01" db="EMBL/GenBank/DDBJ databases">
        <title>Whole genome sequence of Paucibacter sp. S2-9 isolated from pond sediment.</title>
        <authorList>
            <person name="Jung J.Y."/>
        </authorList>
    </citation>
    <scope>NUCLEOTIDE SEQUENCE</scope>
    <source>
        <strain evidence="2">S2-9</strain>
    </source>
</reference>
<accession>A0AA95N9J1</accession>
<dbReference type="Proteomes" id="UP001177769">
    <property type="component" value="Chromosome"/>
</dbReference>
<dbReference type="GO" id="GO:0032259">
    <property type="term" value="P:methylation"/>
    <property type="evidence" value="ECO:0007669"/>
    <property type="project" value="UniProtKB-KW"/>
</dbReference>
<dbReference type="PANTHER" id="PTHR36973:SF4">
    <property type="entry name" value="NODULATION PROTEIN"/>
    <property type="match status" value="1"/>
</dbReference>
<keyword evidence="3" id="KW-1185">Reference proteome</keyword>
<dbReference type="Gene3D" id="3.40.50.150">
    <property type="entry name" value="Vaccinia Virus protein VP39"/>
    <property type="match status" value="1"/>
</dbReference>
<keyword evidence="2" id="KW-0808">Transferase</keyword>
<evidence type="ECO:0000259" key="1">
    <source>
        <dbReference type="Pfam" id="PF05050"/>
    </source>
</evidence>
<proteinExistence type="predicted"/>
<evidence type="ECO:0000313" key="2">
    <source>
        <dbReference type="EMBL" id="WIT10902.1"/>
    </source>
</evidence>
<protein>
    <submittedName>
        <fullName evidence="2">FkbM family methyltransferase</fullName>
    </submittedName>
</protein>
<dbReference type="SUPFAM" id="SSF53335">
    <property type="entry name" value="S-adenosyl-L-methionine-dependent methyltransferases"/>
    <property type="match status" value="1"/>
</dbReference>
<dbReference type="InterPro" id="IPR053188">
    <property type="entry name" value="FkbM_Methyltransferase"/>
</dbReference>
<dbReference type="RefSeq" id="WP_285231980.1">
    <property type="nucleotide sequence ID" value="NZ_CP116346.1"/>
</dbReference>
<dbReference type="PANTHER" id="PTHR36973">
    <property type="entry name" value="SLL1456 PROTEIN-RELATED"/>
    <property type="match status" value="1"/>
</dbReference>
<dbReference type="InterPro" id="IPR006342">
    <property type="entry name" value="FkbM_mtfrase"/>
</dbReference>
<name>A0AA95N9J1_9BURK</name>
<dbReference type="AlphaFoldDB" id="A0AA95N9J1"/>
<keyword evidence="2" id="KW-0489">Methyltransferase</keyword>
<organism evidence="2 3">
    <name type="scientific">Paucibacter sediminis</name>
    <dbReference type="NCBI Taxonomy" id="3019553"/>
    <lineage>
        <taxon>Bacteria</taxon>
        <taxon>Pseudomonadati</taxon>
        <taxon>Pseudomonadota</taxon>
        <taxon>Betaproteobacteria</taxon>
        <taxon>Burkholderiales</taxon>
        <taxon>Sphaerotilaceae</taxon>
        <taxon>Roseateles</taxon>
    </lineage>
</organism>
<dbReference type="Pfam" id="PF05050">
    <property type="entry name" value="Methyltransf_21"/>
    <property type="match status" value="1"/>
</dbReference>
<sequence>MTFSLFPRLRELGLPAPVGVLQLGASYGQELREFAENGIRAGVFVEPLPEPFANLAKNCSLVPHYIAVNTLCAETSGKTYPFHVASNGGMSSSILAPGTHLAVNPGVHFTHTVNVVSSTVDDVLALVQANGHGAAVQALDLMFLDCQGAEFQIFRGAARSLPQFKYIYTEVMRNELYAGQVPFLSYCHFLDAIGFTLNDVYFGYPEQAGNALFIRKDLVAVK</sequence>
<dbReference type="GO" id="GO:0008171">
    <property type="term" value="F:O-methyltransferase activity"/>
    <property type="evidence" value="ECO:0007669"/>
    <property type="project" value="TreeGrafter"/>
</dbReference>
<evidence type="ECO:0000313" key="3">
    <source>
        <dbReference type="Proteomes" id="UP001177769"/>
    </source>
</evidence>
<feature type="domain" description="Methyltransferase FkbM" evidence="1">
    <location>
        <begin position="41"/>
        <end position="191"/>
    </location>
</feature>
<dbReference type="KEGG" id="pais:PFX98_18580"/>
<dbReference type="EMBL" id="CP116346">
    <property type="protein sequence ID" value="WIT10902.1"/>
    <property type="molecule type" value="Genomic_DNA"/>
</dbReference>
<gene>
    <name evidence="2" type="ORF">PFX98_18580</name>
</gene>
<dbReference type="InterPro" id="IPR029063">
    <property type="entry name" value="SAM-dependent_MTases_sf"/>
</dbReference>
<dbReference type="NCBIfam" id="TIGR01444">
    <property type="entry name" value="fkbM_fam"/>
    <property type="match status" value="1"/>
</dbReference>